<dbReference type="SUPFAM" id="SSF57783">
    <property type="entry name" value="Zinc beta-ribbon"/>
    <property type="match status" value="1"/>
</dbReference>
<dbReference type="HAMAP" id="MF_00974">
    <property type="entry name" value="DNA_primase_DnaG"/>
    <property type="match status" value="1"/>
</dbReference>
<dbReference type="Pfam" id="PF01807">
    <property type="entry name" value="Zn_ribbon_DnaG"/>
    <property type="match status" value="1"/>
</dbReference>
<dbReference type="PANTHER" id="PTHR30313:SF2">
    <property type="entry name" value="DNA PRIMASE"/>
    <property type="match status" value="1"/>
</dbReference>
<dbReference type="InterPro" id="IPR030846">
    <property type="entry name" value="DnaG_bac"/>
</dbReference>
<dbReference type="InterPro" id="IPR037068">
    <property type="entry name" value="DNA_primase_core_N_sf"/>
</dbReference>
<dbReference type="Pfam" id="PF10410">
    <property type="entry name" value="DnaB_bind"/>
    <property type="match status" value="1"/>
</dbReference>
<evidence type="ECO:0000256" key="1">
    <source>
        <dbReference type="ARBA" id="ARBA00022478"/>
    </source>
</evidence>
<evidence type="ECO:0000256" key="2">
    <source>
        <dbReference type="ARBA" id="ARBA00022515"/>
    </source>
</evidence>
<evidence type="ECO:0000256" key="12">
    <source>
        <dbReference type="HAMAP-Rule" id="MF_00974"/>
    </source>
</evidence>
<comment type="catalytic activity">
    <reaction evidence="12">
        <text>ssDNA + n NTP = ssDNA/pppN(pN)n-1 hybrid + (n-1) diphosphate.</text>
        <dbReference type="EC" id="2.7.7.101"/>
    </reaction>
</comment>
<dbReference type="InterPro" id="IPR016136">
    <property type="entry name" value="DNA_helicase_N/primase_C"/>
</dbReference>
<keyword evidence="2 12" id="KW-0639">Primosome</keyword>
<feature type="coiled-coil region" evidence="15">
    <location>
        <begin position="543"/>
        <end position="589"/>
    </location>
</feature>
<dbReference type="InterPro" id="IPR002694">
    <property type="entry name" value="Znf_CHC2"/>
</dbReference>
<keyword evidence="7 12" id="KW-0863">Zinc-finger</keyword>
<comment type="similarity">
    <text evidence="12 13">Belongs to the DnaG primase family.</text>
</comment>
<dbReference type="RefSeq" id="WP_159071835.1">
    <property type="nucleotide sequence ID" value="NZ_FUXM01000008.1"/>
</dbReference>
<sequence>MGGFLSPQFIEQVRSANDIVEVISEHVLLKRQGREYVGLCPFHQEKTPSFFVSPEKQMFYCFGCQAGGDVIRFLMDSQRLTFPEAVERLAERAGLPLPVMEGETRELGQKTEGYELNQLAARYFSWRLERPEGQEARQYIVRRGLNQETVQKFALGYAGPEWDHLTRAFRKRGYDPRVLVKWGLSRTGSYTGQYLDLFRHRLIFPIFDTRGRIIAFGGRILGEGQPKYLNTPETPVFDKSSNLYGLFQAQQAIRDQNLAIVVEGYLDVLSLHQRGITNVVAPLGTALTEAHGKLLRRYTDRVVIAFDADPAGQKAALRSLDLLLGLGLEVRVLVLPDGKDPDEYLQKHTVEEFRELLATTLDLLDFKLKLCAESYDLSTLTGKRQTLQLIIPSLAATRDHLRREEYIRRLGQELNLSWETIESELRLFLRQRDKIVKNRHTIDNVSQNSPNHPILDGLTKAEWWLARLVVEYPHWWPRVQASLGEKPWRDEQLTRAMQVWQETGALPQSDVELGPVTARLLTLPVPLEQAEATLQDCIQTLVKGRLQREREEILKQIKAAEERRDFQTVKELASRLTRLQNNSSTLERGGA</sequence>
<comment type="domain">
    <text evidence="12">Contains an N-terminal zinc-binding domain, a central core domain that contains the primase activity, and a C-terminal DnaB-binding domain.</text>
</comment>
<evidence type="ECO:0000256" key="11">
    <source>
        <dbReference type="ARBA" id="ARBA00023163"/>
    </source>
</evidence>
<dbReference type="Pfam" id="PF08275">
    <property type="entry name" value="DNAG_N"/>
    <property type="match status" value="1"/>
</dbReference>
<dbReference type="GO" id="GO:0008270">
    <property type="term" value="F:zinc ion binding"/>
    <property type="evidence" value="ECO:0007669"/>
    <property type="project" value="UniProtKB-UniRule"/>
</dbReference>
<dbReference type="GO" id="GO:0006269">
    <property type="term" value="P:DNA replication, synthesis of primer"/>
    <property type="evidence" value="ECO:0007669"/>
    <property type="project" value="UniProtKB-UniRule"/>
</dbReference>
<feature type="domain" description="Toprim" evidence="16">
    <location>
        <begin position="257"/>
        <end position="338"/>
    </location>
</feature>
<dbReference type="CDD" id="cd03364">
    <property type="entry name" value="TOPRIM_DnaG_primases"/>
    <property type="match status" value="1"/>
</dbReference>
<reference evidence="18" key="1">
    <citation type="submission" date="2017-02" db="EMBL/GenBank/DDBJ databases">
        <authorList>
            <person name="Varghese N."/>
            <person name="Submissions S."/>
        </authorList>
    </citation>
    <scope>NUCLEOTIDE SEQUENCE [LARGE SCALE GENOMIC DNA]</scope>
    <source>
        <strain evidence="18">DSM 16521</strain>
    </source>
</reference>
<gene>
    <name evidence="12" type="primary">dnaG</name>
    <name evidence="17" type="ORF">SAMN02745885_01048</name>
</gene>
<dbReference type="FunFam" id="3.90.580.10:FF:000001">
    <property type="entry name" value="DNA primase"/>
    <property type="match status" value="1"/>
</dbReference>
<evidence type="ECO:0000256" key="6">
    <source>
        <dbReference type="ARBA" id="ARBA00022723"/>
    </source>
</evidence>
<dbReference type="EMBL" id="FUXM01000008">
    <property type="protein sequence ID" value="SJZ83237.1"/>
    <property type="molecule type" value="Genomic_DNA"/>
</dbReference>
<evidence type="ECO:0000256" key="4">
    <source>
        <dbReference type="ARBA" id="ARBA00022695"/>
    </source>
</evidence>
<dbReference type="Gene3D" id="3.90.580.10">
    <property type="entry name" value="Zinc finger, CHC2-type domain"/>
    <property type="match status" value="1"/>
</dbReference>
<dbReference type="InterPro" id="IPR050219">
    <property type="entry name" value="DnaG_primase"/>
</dbReference>
<evidence type="ECO:0000256" key="5">
    <source>
        <dbReference type="ARBA" id="ARBA00022705"/>
    </source>
</evidence>
<evidence type="ECO:0000256" key="15">
    <source>
        <dbReference type="SAM" id="Coils"/>
    </source>
</evidence>
<dbReference type="Gene3D" id="1.10.860.10">
    <property type="entry name" value="DNAb Helicase, Chain A"/>
    <property type="match status" value="1"/>
</dbReference>
<dbReference type="Pfam" id="PF13155">
    <property type="entry name" value="Toprim_2"/>
    <property type="match status" value="1"/>
</dbReference>
<evidence type="ECO:0000256" key="13">
    <source>
        <dbReference type="PIRNR" id="PIRNR002811"/>
    </source>
</evidence>
<evidence type="ECO:0000256" key="10">
    <source>
        <dbReference type="ARBA" id="ARBA00023125"/>
    </source>
</evidence>
<dbReference type="SMART" id="SM00493">
    <property type="entry name" value="TOPRIM"/>
    <property type="match status" value="1"/>
</dbReference>
<comment type="function">
    <text evidence="12 13">RNA polymerase that catalyzes the synthesis of short RNA molecules used as primers for DNA polymerase during DNA replication.</text>
</comment>
<evidence type="ECO:0000256" key="7">
    <source>
        <dbReference type="ARBA" id="ARBA00022771"/>
    </source>
</evidence>
<dbReference type="GO" id="GO:1990077">
    <property type="term" value="C:primosome complex"/>
    <property type="evidence" value="ECO:0007669"/>
    <property type="project" value="UniProtKB-KW"/>
</dbReference>
<dbReference type="GO" id="GO:0003677">
    <property type="term" value="F:DNA binding"/>
    <property type="evidence" value="ECO:0007669"/>
    <property type="project" value="UniProtKB-KW"/>
</dbReference>
<dbReference type="SMART" id="SM00400">
    <property type="entry name" value="ZnF_CHCC"/>
    <property type="match status" value="1"/>
</dbReference>
<dbReference type="Proteomes" id="UP000189933">
    <property type="component" value="Unassembled WGS sequence"/>
</dbReference>
<dbReference type="FunFam" id="3.40.1360.10:FF:000002">
    <property type="entry name" value="DNA primase"/>
    <property type="match status" value="1"/>
</dbReference>
<dbReference type="InterPro" id="IPR006295">
    <property type="entry name" value="DNA_primase_DnaG"/>
</dbReference>
<accession>A0A1T4NVW4</accession>
<keyword evidence="1 12" id="KW-0240">DNA-directed RNA polymerase</keyword>
<dbReference type="InterPro" id="IPR006171">
    <property type="entry name" value="TOPRIM_dom"/>
</dbReference>
<keyword evidence="15" id="KW-0175">Coiled coil</keyword>
<evidence type="ECO:0000256" key="8">
    <source>
        <dbReference type="ARBA" id="ARBA00022833"/>
    </source>
</evidence>
<keyword evidence="5 12" id="KW-0235">DNA replication</keyword>
<dbReference type="InterPro" id="IPR034151">
    <property type="entry name" value="TOPRIM_DnaG_bac"/>
</dbReference>
<evidence type="ECO:0000259" key="16">
    <source>
        <dbReference type="PROSITE" id="PS50880"/>
    </source>
</evidence>
<dbReference type="Gene3D" id="3.90.980.10">
    <property type="entry name" value="DNA primase, catalytic core, N-terminal domain"/>
    <property type="match status" value="1"/>
</dbReference>
<keyword evidence="8 12" id="KW-0862">Zinc</keyword>
<dbReference type="GO" id="GO:0003899">
    <property type="term" value="F:DNA-directed RNA polymerase activity"/>
    <property type="evidence" value="ECO:0007669"/>
    <property type="project" value="UniProtKB-UniRule"/>
</dbReference>
<dbReference type="AlphaFoldDB" id="A0A1T4NVW4"/>
<comment type="subunit">
    <text evidence="12">Monomer. Interacts with DnaB.</text>
</comment>
<organism evidence="17 18">
    <name type="scientific">Carboxydocella sporoproducens DSM 16521</name>
    <dbReference type="NCBI Taxonomy" id="1121270"/>
    <lineage>
        <taxon>Bacteria</taxon>
        <taxon>Bacillati</taxon>
        <taxon>Bacillota</taxon>
        <taxon>Clostridia</taxon>
        <taxon>Eubacteriales</taxon>
        <taxon>Clostridiales Family XVI. Incertae Sedis</taxon>
        <taxon>Carboxydocella</taxon>
    </lineage>
</organism>
<dbReference type="GO" id="GO:0000428">
    <property type="term" value="C:DNA-directed RNA polymerase complex"/>
    <property type="evidence" value="ECO:0007669"/>
    <property type="project" value="UniProtKB-KW"/>
</dbReference>
<evidence type="ECO:0000256" key="14">
    <source>
        <dbReference type="PIRSR" id="PIRSR002811-1"/>
    </source>
</evidence>
<keyword evidence="18" id="KW-1185">Reference proteome</keyword>
<keyword evidence="4 12" id="KW-0548">Nucleotidyltransferase</keyword>
<dbReference type="EC" id="2.7.7.101" evidence="12"/>
<name>A0A1T4NVW4_9FIRM</name>
<dbReference type="FunFam" id="3.90.980.10:FF:000001">
    <property type="entry name" value="DNA primase"/>
    <property type="match status" value="1"/>
</dbReference>
<keyword evidence="3 12" id="KW-0808">Transferase</keyword>
<dbReference type="PROSITE" id="PS50880">
    <property type="entry name" value="TOPRIM"/>
    <property type="match status" value="1"/>
</dbReference>
<dbReference type="PIRSF" id="PIRSF002811">
    <property type="entry name" value="DnaG"/>
    <property type="match status" value="1"/>
</dbReference>
<dbReference type="NCBIfam" id="TIGR01391">
    <property type="entry name" value="dnaG"/>
    <property type="match status" value="1"/>
</dbReference>
<evidence type="ECO:0000313" key="18">
    <source>
        <dbReference type="Proteomes" id="UP000189933"/>
    </source>
</evidence>
<dbReference type="GO" id="GO:0005737">
    <property type="term" value="C:cytoplasm"/>
    <property type="evidence" value="ECO:0007669"/>
    <property type="project" value="TreeGrafter"/>
</dbReference>
<comment type="cofactor">
    <cofactor evidence="12 13 14">
        <name>Zn(2+)</name>
        <dbReference type="ChEBI" id="CHEBI:29105"/>
    </cofactor>
    <text evidence="12 13 14">Binds 1 zinc ion per monomer.</text>
</comment>
<dbReference type="OrthoDB" id="9803773at2"/>
<dbReference type="PANTHER" id="PTHR30313">
    <property type="entry name" value="DNA PRIMASE"/>
    <property type="match status" value="1"/>
</dbReference>
<protein>
    <recommendedName>
        <fullName evidence="12 13">DNA primase</fullName>
        <ecNumber evidence="12">2.7.7.101</ecNumber>
    </recommendedName>
</protein>
<keyword evidence="10 12" id="KW-0238">DNA-binding</keyword>
<evidence type="ECO:0000256" key="9">
    <source>
        <dbReference type="ARBA" id="ARBA00022842"/>
    </source>
</evidence>
<evidence type="ECO:0000313" key="17">
    <source>
        <dbReference type="EMBL" id="SJZ83237.1"/>
    </source>
</evidence>
<dbReference type="SUPFAM" id="SSF56731">
    <property type="entry name" value="DNA primase core"/>
    <property type="match status" value="1"/>
</dbReference>
<keyword evidence="9" id="KW-0460">Magnesium</keyword>
<keyword evidence="11 12" id="KW-0804">Transcription</keyword>
<dbReference type="Gene3D" id="3.40.1360.10">
    <property type="match status" value="1"/>
</dbReference>
<dbReference type="InterPro" id="IPR036977">
    <property type="entry name" value="DNA_primase_Znf_CHC2"/>
</dbReference>
<keyword evidence="6 12" id="KW-0479">Metal-binding</keyword>
<dbReference type="InterPro" id="IPR013264">
    <property type="entry name" value="DNAG_N"/>
</dbReference>
<dbReference type="InterPro" id="IPR019475">
    <property type="entry name" value="DNA_primase_DnaB-bd"/>
</dbReference>
<proteinExistence type="inferred from homology"/>
<evidence type="ECO:0000256" key="3">
    <source>
        <dbReference type="ARBA" id="ARBA00022679"/>
    </source>
</evidence>
<feature type="zinc finger region" description="CHC2-type" evidence="12 14">
    <location>
        <begin position="40"/>
        <end position="64"/>
    </location>
</feature>